<proteinExistence type="predicted"/>
<dbReference type="AlphaFoldDB" id="A0A3M2L039"/>
<evidence type="ECO:0000256" key="1">
    <source>
        <dbReference type="SAM" id="Phobius"/>
    </source>
</evidence>
<feature type="transmembrane region" description="Helical" evidence="1">
    <location>
        <begin position="220"/>
        <end position="242"/>
    </location>
</feature>
<keyword evidence="1" id="KW-0472">Membrane</keyword>
<dbReference type="Proteomes" id="UP000282674">
    <property type="component" value="Unassembled WGS sequence"/>
</dbReference>
<reference evidence="2 3" key="1">
    <citation type="submission" date="2018-10" db="EMBL/GenBank/DDBJ databases">
        <title>Isolation from soil.</title>
        <authorList>
            <person name="Hu J."/>
        </authorList>
    </citation>
    <scope>NUCLEOTIDE SEQUENCE [LARGE SCALE GENOMIC DNA]</scope>
    <source>
        <strain evidence="2 3">NEAU-Ht49</strain>
    </source>
</reference>
<comment type="caution">
    <text evidence="2">The sequence shown here is derived from an EMBL/GenBank/DDBJ whole genome shotgun (WGS) entry which is preliminary data.</text>
</comment>
<dbReference type="Pfam" id="PF13489">
    <property type="entry name" value="Methyltransf_23"/>
    <property type="match status" value="1"/>
</dbReference>
<dbReference type="GO" id="GO:0008168">
    <property type="term" value="F:methyltransferase activity"/>
    <property type="evidence" value="ECO:0007669"/>
    <property type="project" value="UniProtKB-KW"/>
</dbReference>
<keyword evidence="2" id="KW-0808">Transferase</keyword>
<keyword evidence="3" id="KW-1185">Reference proteome</keyword>
<dbReference type="SUPFAM" id="SSF53335">
    <property type="entry name" value="S-adenosyl-L-methionine-dependent methyltransferases"/>
    <property type="match status" value="1"/>
</dbReference>
<gene>
    <name evidence="2" type="ORF">EBO15_42745</name>
</gene>
<keyword evidence="1" id="KW-1133">Transmembrane helix</keyword>
<accession>A0A3M2L039</accession>
<evidence type="ECO:0000313" key="3">
    <source>
        <dbReference type="Proteomes" id="UP000282674"/>
    </source>
</evidence>
<dbReference type="GO" id="GO:0032259">
    <property type="term" value="P:methylation"/>
    <property type="evidence" value="ECO:0007669"/>
    <property type="project" value="UniProtKB-KW"/>
</dbReference>
<keyword evidence="1" id="KW-0812">Transmembrane</keyword>
<dbReference type="OrthoDB" id="189743at2"/>
<feature type="non-terminal residue" evidence="2">
    <location>
        <position position="597"/>
    </location>
</feature>
<dbReference type="CDD" id="cd02440">
    <property type="entry name" value="AdoMet_MTases"/>
    <property type="match status" value="1"/>
</dbReference>
<evidence type="ECO:0000313" key="2">
    <source>
        <dbReference type="EMBL" id="RMI31089.1"/>
    </source>
</evidence>
<dbReference type="Gene3D" id="3.40.50.150">
    <property type="entry name" value="Vaccinia Virus protein VP39"/>
    <property type="match status" value="1"/>
</dbReference>
<feature type="transmembrane region" description="Helical" evidence="1">
    <location>
        <begin position="248"/>
        <end position="269"/>
    </location>
</feature>
<keyword evidence="2" id="KW-0489">Methyltransferase</keyword>
<dbReference type="EMBL" id="RFFG01000220">
    <property type="protein sequence ID" value="RMI31089.1"/>
    <property type="molecule type" value="Genomic_DNA"/>
</dbReference>
<organism evidence="2 3">
    <name type="scientific">Actinomadura harenae</name>
    <dbReference type="NCBI Taxonomy" id="2483351"/>
    <lineage>
        <taxon>Bacteria</taxon>
        <taxon>Bacillati</taxon>
        <taxon>Actinomycetota</taxon>
        <taxon>Actinomycetes</taxon>
        <taxon>Streptosporangiales</taxon>
        <taxon>Thermomonosporaceae</taxon>
        <taxon>Actinomadura</taxon>
    </lineage>
</organism>
<dbReference type="RefSeq" id="WP_147481917.1">
    <property type="nucleotide sequence ID" value="NZ_RFFG01000220.1"/>
</dbReference>
<name>A0A3M2L039_9ACTN</name>
<protein>
    <submittedName>
        <fullName evidence="2">Class I SAM-dependent methyltransferase</fullName>
    </submittedName>
</protein>
<dbReference type="InterPro" id="IPR029063">
    <property type="entry name" value="SAM-dependent_MTases_sf"/>
</dbReference>
<sequence>MTGPLAALFTIAQAAPQVVSHAAAAVVSPPALAGAVPLVLPASVSVLVAGAITGRALALRRRILAIAPLPGTGPGPAPGGGSASASSGAGGDTGYEFVTGERVMLSGPIRRVAVGHAREHRLDVLDLVPADLPTERALDLARTFDPRAYRNDPLAVGRGAGFATVVAGDLLDRAGHVRAALDPGAFGAATARLRQFTTSADLAVVPSACPRGPLGRGRRAWLTGLGVPVSWLVASSVLGYLAVLVALALAPVWGLLAVVAYCAVPYLVFGGTALAPHDLHAAALLRLVREPYGWWRTITDPPGAWEREHADRADAARPYYRAEIDRGVERFLGPRRNDCPWCESRALTVRVRTGDMVHGKPGVFTLERCRDCGHVFQNPRLVDEGRVFYDRDHRSSGVLELRVRGDVLRARARFAAAHVGSPRAWLDVGAGHGHFCRAAATLFPGTAFDGLDAGPGVEEGVLRGWLRAGHRGTFRDLPAELAGRYDVISMHHYLEHSGDPLAELDAVVRALPAGGHLLIEQPDPDCRIGRLGRVWFPWLQPRHLDLAPADNLTRALAARGMRVLAVQRRAAHHRHDAAAAVHLGLSAFAPDPSRPWS</sequence>